<dbReference type="InterPro" id="IPR018820">
    <property type="entry name" value="BRE4-related_DUF2421"/>
</dbReference>
<sequence>MARLLSYQSSAIADITSTIGYLSALISVLSQALTPRAKFMRIMVFDLLSTCVSASLCCLAVFCSVRAREHNMPADASESVRNGFSSDACAVSAIWLIFMIWIANTIRAWRPMELQDPMVAFSIFLCVTLTRGGTFTTLSEGLSFISRLLKGFMLGFAIATGVSLLILPITSRGHVFEDIKAYVAQIDTVLQSQIGFVKDTSEVWTGNQGILKRSRTARSMRDMGNNHCSDLESKQKRLTASITKLNALHGKLQSDLLYSADEIAWGKLSADDLNKVGSLLRGILLPLSGMAMLPEVLDMIVKNEGTGIHSLGSRDIEEGESVKQTEMQKFAQTLHDRLSESSQLVIVGLRYVLLAFELVKRKSMEKQCLGNSDEEAAGELLSPLQPDFAQRFEREMRQYFSHRKDLTKGLASLEAFSVSEESKDPTSQNDMRAVTTDPDAKQEFFLILYMGHLQDTLLMATLDLIQFADGKIGDGTMKRSRLILPKLNTIRRWLSLKSAKASKTATDRRQSSHVDPSSVFAQTEANNFPDPEHLPPGNWFEKGSLALRYLSHFIRSEQSIFGFRVAAAAFSVGILAFLRQTQEFFIHQRCIWAMIVIVIGMNPTSGQTMFGFVARIIATAVSLVLSLVVWYIVDGKTPGVIVFLYLANVFEYYFYVKVPQYFGASVIAIVTLNVIVGYELQVRKLGIEVATSNGQPYYPIYLFGPYKLAAVAAGCAISFFWVVFPYPITAKSTLRKTIGRGLFVLAKFYSCMHTTIELWLTGELGETGDVRSASHTLERSRHKVFKEEMLLLNSLRMHSHFSTFEPPIGGKFPKPVYDQIISHIQRMLTSMALMAHTTQNLDALRTTDSSSQDQPETDDDKWVSRLAAIALQSTGFKSHKVTSLLCHLSASILNAQPLPPYLSTGDTFPLARELQRIDEELLSIRHVQDPAFSAFVCLEVLRSVVSFTLDDLLQNVKSLVGELSFNSHIQHAAESQRLMSEVNTQDD</sequence>
<dbReference type="PANTHER" id="PTHR37994:SF4">
    <property type="entry name" value="ER TRANSPORTER 6TM N-TERMINAL DOMAIN-CONTAINING PROTEIN-RELATED"/>
    <property type="match status" value="1"/>
</dbReference>
<accession>A0A1R3RAB1</accession>
<keyword evidence="2 5" id="KW-0812">Transmembrane</keyword>
<evidence type="ECO:0000256" key="2">
    <source>
        <dbReference type="ARBA" id="ARBA00022692"/>
    </source>
</evidence>
<feature type="transmembrane region" description="Helical" evidence="5">
    <location>
        <begin position="560"/>
        <end position="578"/>
    </location>
</feature>
<dbReference type="PANTHER" id="PTHR37994">
    <property type="entry name" value="ARAE_2_N DOMAIN-CONTAINING PROTEIN-RELATED"/>
    <property type="match status" value="1"/>
</dbReference>
<evidence type="ECO:0008006" key="11">
    <source>
        <dbReference type="Google" id="ProtNLM"/>
    </source>
</evidence>
<evidence type="ECO:0000259" key="8">
    <source>
        <dbReference type="Pfam" id="PF13515"/>
    </source>
</evidence>
<feature type="transmembrane region" description="Helical" evidence="5">
    <location>
        <begin position="12"/>
        <end position="33"/>
    </location>
</feature>
<evidence type="ECO:0000256" key="5">
    <source>
        <dbReference type="SAM" id="Phobius"/>
    </source>
</evidence>
<organism evidence="9 10">
    <name type="scientific">Aspergillus carbonarius (strain ITEM 5010)</name>
    <dbReference type="NCBI Taxonomy" id="602072"/>
    <lineage>
        <taxon>Eukaryota</taxon>
        <taxon>Fungi</taxon>
        <taxon>Dikarya</taxon>
        <taxon>Ascomycota</taxon>
        <taxon>Pezizomycotina</taxon>
        <taxon>Eurotiomycetes</taxon>
        <taxon>Eurotiomycetidae</taxon>
        <taxon>Eurotiales</taxon>
        <taxon>Aspergillaceae</taxon>
        <taxon>Aspergillus</taxon>
        <taxon>Aspergillus subgen. Circumdati</taxon>
    </lineage>
</organism>
<feature type="transmembrane region" description="Helical" evidence="5">
    <location>
        <begin position="118"/>
        <end position="139"/>
    </location>
</feature>
<name>A0A1R3RAB1_ASPC5</name>
<evidence type="ECO:0000259" key="6">
    <source>
        <dbReference type="Pfam" id="PF10334"/>
    </source>
</evidence>
<evidence type="ECO:0000259" key="7">
    <source>
        <dbReference type="Pfam" id="PF10337"/>
    </source>
</evidence>
<feature type="domain" description="Putative ER transporter 6TM N-terminal" evidence="7">
    <location>
        <begin position="15"/>
        <end position="355"/>
    </location>
</feature>
<feature type="transmembrane region" description="Helical" evidence="5">
    <location>
        <begin position="661"/>
        <end position="680"/>
    </location>
</feature>
<dbReference type="Proteomes" id="UP000188318">
    <property type="component" value="Unassembled WGS sequence"/>
</dbReference>
<dbReference type="InterPro" id="IPR018823">
    <property type="entry name" value="ArAE_2_N"/>
</dbReference>
<dbReference type="Pfam" id="PF10337">
    <property type="entry name" value="ArAE_2_N"/>
    <property type="match status" value="1"/>
</dbReference>
<feature type="transmembrane region" description="Helical" evidence="5">
    <location>
        <begin position="639"/>
        <end position="655"/>
    </location>
</feature>
<proteinExistence type="predicted"/>
<dbReference type="OrthoDB" id="2274698at2759"/>
<comment type="subcellular location">
    <subcellularLocation>
        <location evidence="1">Membrane</location>
        <topology evidence="1">Multi-pass membrane protein</topology>
    </subcellularLocation>
</comment>
<evidence type="ECO:0000313" key="9">
    <source>
        <dbReference type="EMBL" id="OOF91397.1"/>
    </source>
</evidence>
<dbReference type="InterPro" id="IPR049453">
    <property type="entry name" value="Memb_transporter_dom"/>
</dbReference>
<feature type="transmembrane region" description="Helical" evidence="5">
    <location>
        <begin position="612"/>
        <end position="632"/>
    </location>
</feature>
<dbReference type="STRING" id="602072.A0A1R3RAB1"/>
<keyword evidence="4 5" id="KW-0472">Membrane</keyword>
<dbReference type="AlphaFoldDB" id="A0A1R3RAB1"/>
<dbReference type="GO" id="GO:0016020">
    <property type="term" value="C:membrane"/>
    <property type="evidence" value="ECO:0007669"/>
    <property type="project" value="UniProtKB-SubCell"/>
</dbReference>
<feature type="transmembrane region" description="Helical" evidence="5">
    <location>
        <begin position="84"/>
        <end position="106"/>
    </location>
</feature>
<evidence type="ECO:0000256" key="1">
    <source>
        <dbReference type="ARBA" id="ARBA00004141"/>
    </source>
</evidence>
<evidence type="ECO:0000256" key="4">
    <source>
        <dbReference type="ARBA" id="ARBA00023136"/>
    </source>
</evidence>
<gene>
    <name evidence="9" type="ORF">ASPCADRAFT_510219</name>
</gene>
<dbReference type="Pfam" id="PF10334">
    <property type="entry name" value="BRE4"/>
    <property type="match status" value="1"/>
</dbReference>
<protein>
    <recommendedName>
        <fullName evidence="11">ER transporter 6TM N-terminal domain-containing protein</fullName>
    </recommendedName>
</protein>
<dbReference type="EMBL" id="KV907511">
    <property type="protein sequence ID" value="OOF91397.1"/>
    <property type="molecule type" value="Genomic_DNA"/>
</dbReference>
<dbReference type="VEuPathDB" id="FungiDB:ASPCADRAFT_510219"/>
<feature type="domain" description="Integral membrane bound transporter" evidence="8">
    <location>
        <begin position="583"/>
        <end position="721"/>
    </location>
</feature>
<feature type="transmembrane region" description="Helical" evidence="5">
    <location>
        <begin position="151"/>
        <end position="170"/>
    </location>
</feature>
<keyword evidence="10" id="KW-1185">Reference proteome</keyword>
<keyword evidence="3 5" id="KW-1133">Transmembrane helix</keyword>
<feature type="transmembrane region" description="Helical" evidence="5">
    <location>
        <begin position="700"/>
        <end position="724"/>
    </location>
</feature>
<evidence type="ECO:0000313" key="10">
    <source>
        <dbReference type="Proteomes" id="UP000188318"/>
    </source>
</evidence>
<evidence type="ECO:0000256" key="3">
    <source>
        <dbReference type="ARBA" id="ARBA00022989"/>
    </source>
</evidence>
<dbReference type="OMA" id="FYSCMHT"/>
<dbReference type="Pfam" id="PF13515">
    <property type="entry name" value="FUSC_2"/>
    <property type="match status" value="1"/>
</dbReference>
<feature type="domain" description="DUF2421" evidence="6">
    <location>
        <begin position="725"/>
        <end position="879"/>
    </location>
</feature>
<reference evidence="10" key="1">
    <citation type="journal article" date="2017" name="Genome Biol.">
        <title>Comparative genomics reveals high biological diversity and specific adaptations in the industrially and medically important fungal genus Aspergillus.</title>
        <authorList>
            <person name="de Vries R.P."/>
            <person name="Riley R."/>
            <person name="Wiebenga A."/>
            <person name="Aguilar-Osorio G."/>
            <person name="Amillis S."/>
            <person name="Uchima C.A."/>
            <person name="Anderluh G."/>
            <person name="Asadollahi M."/>
            <person name="Askin M."/>
            <person name="Barry K."/>
            <person name="Battaglia E."/>
            <person name="Bayram O."/>
            <person name="Benocci T."/>
            <person name="Braus-Stromeyer S.A."/>
            <person name="Caldana C."/>
            <person name="Canovas D."/>
            <person name="Cerqueira G.C."/>
            <person name="Chen F."/>
            <person name="Chen W."/>
            <person name="Choi C."/>
            <person name="Clum A."/>
            <person name="Dos Santos R.A."/>
            <person name="Damasio A.R."/>
            <person name="Diallinas G."/>
            <person name="Emri T."/>
            <person name="Fekete E."/>
            <person name="Flipphi M."/>
            <person name="Freyberg S."/>
            <person name="Gallo A."/>
            <person name="Gournas C."/>
            <person name="Habgood R."/>
            <person name="Hainaut M."/>
            <person name="Harispe M.L."/>
            <person name="Henrissat B."/>
            <person name="Hilden K.S."/>
            <person name="Hope R."/>
            <person name="Hossain A."/>
            <person name="Karabika E."/>
            <person name="Karaffa L."/>
            <person name="Karanyi Z."/>
            <person name="Krasevec N."/>
            <person name="Kuo A."/>
            <person name="Kusch H."/>
            <person name="LaButti K."/>
            <person name="Lagendijk E.L."/>
            <person name="Lapidus A."/>
            <person name="Levasseur A."/>
            <person name="Lindquist E."/>
            <person name="Lipzen A."/>
            <person name="Logrieco A.F."/>
            <person name="MacCabe A."/>
            <person name="Maekelae M.R."/>
            <person name="Malavazi I."/>
            <person name="Melin P."/>
            <person name="Meyer V."/>
            <person name="Mielnichuk N."/>
            <person name="Miskei M."/>
            <person name="Molnar A.P."/>
            <person name="Mule G."/>
            <person name="Ngan C.Y."/>
            <person name="Orejas M."/>
            <person name="Orosz E."/>
            <person name="Ouedraogo J.P."/>
            <person name="Overkamp K.M."/>
            <person name="Park H.-S."/>
            <person name="Perrone G."/>
            <person name="Piumi F."/>
            <person name="Punt P.J."/>
            <person name="Ram A.F."/>
            <person name="Ramon A."/>
            <person name="Rauscher S."/>
            <person name="Record E."/>
            <person name="Riano-Pachon D.M."/>
            <person name="Robert V."/>
            <person name="Roehrig J."/>
            <person name="Ruller R."/>
            <person name="Salamov A."/>
            <person name="Salih N.S."/>
            <person name="Samson R.A."/>
            <person name="Sandor E."/>
            <person name="Sanguinetti M."/>
            <person name="Schuetze T."/>
            <person name="Sepcic K."/>
            <person name="Shelest E."/>
            <person name="Sherlock G."/>
            <person name="Sophianopoulou V."/>
            <person name="Squina F.M."/>
            <person name="Sun H."/>
            <person name="Susca A."/>
            <person name="Todd R.B."/>
            <person name="Tsang A."/>
            <person name="Unkles S.E."/>
            <person name="van de Wiele N."/>
            <person name="van Rossen-Uffink D."/>
            <person name="Oliveira J.V."/>
            <person name="Vesth T.C."/>
            <person name="Visser J."/>
            <person name="Yu J.-H."/>
            <person name="Zhou M."/>
            <person name="Andersen M.R."/>
            <person name="Archer D.B."/>
            <person name="Baker S.E."/>
            <person name="Benoit I."/>
            <person name="Brakhage A.A."/>
            <person name="Braus G.H."/>
            <person name="Fischer R."/>
            <person name="Frisvad J.C."/>
            <person name="Goldman G.H."/>
            <person name="Houbraken J."/>
            <person name="Oakley B."/>
            <person name="Pocsi I."/>
            <person name="Scazzocchio C."/>
            <person name="Seiboth B."/>
            <person name="vanKuyk P.A."/>
            <person name="Wortman J."/>
            <person name="Dyer P.S."/>
            <person name="Grigoriev I.V."/>
        </authorList>
    </citation>
    <scope>NUCLEOTIDE SEQUENCE [LARGE SCALE GENOMIC DNA]</scope>
    <source>
        <strain evidence="10">ITEM 5010</strain>
    </source>
</reference>
<feature type="transmembrane region" description="Helical" evidence="5">
    <location>
        <begin position="39"/>
        <end position="63"/>
    </location>
</feature>